<dbReference type="PIRSF" id="PIRSF012509">
    <property type="entry name" value="CamS"/>
    <property type="match status" value="1"/>
</dbReference>
<dbReference type="Gene3D" id="3.10.570.10">
    <property type="entry name" value="sex pheromone staph- cam373 precursor domain"/>
    <property type="match status" value="1"/>
</dbReference>
<reference evidence="3 4" key="1">
    <citation type="submission" date="2018-01" db="EMBL/GenBank/DDBJ databases">
        <title>Bacillus asahii Genome sequencing and assembly.</title>
        <authorList>
            <person name="Jiang H."/>
            <person name="Feng Y."/>
            <person name="Zhao F."/>
            <person name="Lin X."/>
        </authorList>
    </citation>
    <scope>NUCLEOTIDE SEQUENCE [LARGE SCALE GENOMIC DNA]</scope>
    <source>
        <strain evidence="3 4">OM18</strain>
    </source>
</reference>
<feature type="region of interest" description="Disordered" evidence="1">
    <location>
        <begin position="124"/>
        <end position="147"/>
    </location>
</feature>
<name>A0A3Q9RKA9_9BACI</name>
<evidence type="ECO:0000256" key="1">
    <source>
        <dbReference type="SAM" id="MobiDB-lite"/>
    </source>
</evidence>
<gene>
    <name evidence="3" type="ORF">BAOM_0454</name>
</gene>
<dbReference type="KEGG" id="pasa:BAOM_0454"/>
<dbReference type="Proteomes" id="UP000283095">
    <property type="component" value="Chromosome"/>
</dbReference>
<dbReference type="CDD" id="cd13441">
    <property type="entry name" value="CamS_repeat_1"/>
    <property type="match status" value="1"/>
</dbReference>
<evidence type="ECO:0000313" key="3">
    <source>
        <dbReference type="EMBL" id="AZV41110.1"/>
    </source>
</evidence>
<evidence type="ECO:0000313" key="4">
    <source>
        <dbReference type="Proteomes" id="UP000283095"/>
    </source>
</evidence>
<dbReference type="Pfam" id="PF07537">
    <property type="entry name" value="CamS"/>
    <property type="match status" value="1"/>
</dbReference>
<protein>
    <recommendedName>
        <fullName evidence="5">CamS family sex pheromone protein</fullName>
    </recommendedName>
</protein>
<keyword evidence="2" id="KW-0732">Signal</keyword>
<accession>A0A3Q9RKA9</accession>
<dbReference type="AlphaFoldDB" id="A0A3Q9RKA9"/>
<sequence length="390" mass="44736">MMKKHSILGMVLVLLLAGCAPSFDKEQEVVQDSEDKKETAIIPKYKISDEYYQTILPFEPSKARGLVVSNLNTRYDIEEFENGLMRIAQTQFDPDDYLFQEGQLLDNKTISRWLERKYTKEQLKEKDRKESENLGLNPVDPGTGDIAKRNEENPIYLAHILEHNYLVKSDNNKVSLGGVVIGLALNSVHYYQKEAYGATYETDISSSELEKEGKKIAGQVLKRLRSMDEMKDIPITIALFEQKEKSSVVPGNFISYTNINHKSSEISKWVDVDEEYYLFPSSTAEKKYRDDVNTFTNFKEDVEQYFPNFNGVIGRAFYIDKQLQSLNIDIPIQFYGNSEAIGFTQYVAGLIMERFPKYISIQVSITSVNGPEALIVRETNQDEPTVHIYE</sequence>
<dbReference type="InterPro" id="IPR011426">
    <property type="entry name" value="CamS"/>
</dbReference>
<feature type="chain" id="PRO_5039546961" description="CamS family sex pheromone protein" evidence="2">
    <location>
        <begin position="23"/>
        <end position="390"/>
    </location>
</feature>
<evidence type="ECO:0008006" key="5">
    <source>
        <dbReference type="Google" id="ProtNLM"/>
    </source>
</evidence>
<dbReference type="CDD" id="cd13440">
    <property type="entry name" value="CamS_repeat_2"/>
    <property type="match status" value="1"/>
</dbReference>
<evidence type="ECO:0000256" key="2">
    <source>
        <dbReference type="SAM" id="SignalP"/>
    </source>
</evidence>
<proteinExistence type="predicted"/>
<dbReference type="PROSITE" id="PS51257">
    <property type="entry name" value="PROKAR_LIPOPROTEIN"/>
    <property type="match status" value="1"/>
</dbReference>
<organism evidence="3 4">
    <name type="scientific">Peribacillus asahii</name>
    <dbReference type="NCBI Taxonomy" id="228899"/>
    <lineage>
        <taxon>Bacteria</taxon>
        <taxon>Bacillati</taxon>
        <taxon>Bacillota</taxon>
        <taxon>Bacilli</taxon>
        <taxon>Bacillales</taxon>
        <taxon>Bacillaceae</taxon>
        <taxon>Peribacillus</taxon>
    </lineage>
</organism>
<feature type="signal peptide" evidence="2">
    <location>
        <begin position="1"/>
        <end position="22"/>
    </location>
</feature>
<dbReference type="EMBL" id="CP026095">
    <property type="protein sequence ID" value="AZV41110.1"/>
    <property type="molecule type" value="Genomic_DNA"/>
</dbReference>